<keyword evidence="5" id="KW-1185">Reference proteome</keyword>
<evidence type="ECO:0000313" key="4">
    <source>
        <dbReference type="EMBL" id="PPQ92810.1"/>
    </source>
</evidence>
<dbReference type="InParanoid" id="A0A409XQ10"/>
<dbReference type="AlphaFoldDB" id="A0A409XQ10"/>
<feature type="transmembrane region" description="Helical" evidence="2">
    <location>
        <begin position="143"/>
        <end position="168"/>
    </location>
</feature>
<keyword evidence="2" id="KW-1133">Transmembrane helix</keyword>
<dbReference type="PANTHER" id="PTHR40465">
    <property type="entry name" value="CHROMOSOME 1, WHOLE GENOME SHOTGUN SEQUENCE"/>
    <property type="match status" value="1"/>
</dbReference>
<feature type="region of interest" description="Disordered" evidence="1">
    <location>
        <begin position="259"/>
        <end position="283"/>
    </location>
</feature>
<accession>A0A409XQ10</accession>
<dbReference type="OrthoDB" id="2535105at2759"/>
<gene>
    <name evidence="4" type="ORF">CVT25_004068</name>
</gene>
<dbReference type="PANTHER" id="PTHR40465:SF1">
    <property type="entry name" value="DUF6534 DOMAIN-CONTAINING PROTEIN"/>
    <property type="match status" value="1"/>
</dbReference>
<dbReference type="InterPro" id="IPR045339">
    <property type="entry name" value="DUF6534"/>
</dbReference>
<dbReference type="Pfam" id="PF20152">
    <property type="entry name" value="DUF6534"/>
    <property type="match status" value="1"/>
</dbReference>
<evidence type="ECO:0000256" key="1">
    <source>
        <dbReference type="SAM" id="MobiDB-lite"/>
    </source>
</evidence>
<evidence type="ECO:0000256" key="2">
    <source>
        <dbReference type="SAM" id="Phobius"/>
    </source>
</evidence>
<evidence type="ECO:0000313" key="5">
    <source>
        <dbReference type="Proteomes" id="UP000283269"/>
    </source>
</evidence>
<feature type="compositionally biased region" description="Polar residues" evidence="1">
    <location>
        <begin position="261"/>
        <end position="283"/>
    </location>
</feature>
<feature type="transmembrane region" description="Helical" evidence="2">
    <location>
        <begin position="12"/>
        <end position="35"/>
    </location>
</feature>
<keyword evidence="2" id="KW-0472">Membrane</keyword>
<dbReference type="STRING" id="93625.A0A409XQ10"/>
<organism evidence="4 5">
    <name type="scientific">Psilocybe cyanescens</name>
    <dbReference type="NCBI Taxonomy" id="93625"/>
    <lineage>
        <taxon>Eukaryota</taxon>
        <taxon>Fungi</taxon>
        <taxon>Dikarya</taxon>
        <taxon>Basidiomycota</taxon>
        <taxon>Agaricomycotina</taxon>
        <taxon>Agaricomycetes</taxon>
        <taxon>Agaricomycetidae</taxon>
        <taxon>Agaricales</taxon>
        <taxon>Agaricineae</taxon>
        <taxon>Strophariaceae</taxon>
        <taxon>Psilocybe</taxon>
    </lineage>
</organism>
<reference evidence="4 5" key="1">
    <citation type="journal article" date="2018" name="Evol. Lett.">
        <title>Horizontal gene cluster transfer increased hallucinogenic mushroom diversity.</title>
        <authorList>
            <person name="Reynolds H.T."/>
            <person name="Vijayakumar V."/>
            <person name="Gluck-Thaler E."/>
            <person name="Korotkin H.B."/>
            <person name="Matheny P.B."/>
            <person name="Slot J.C."/>
        </authorList>
    </citation>
    <scope>NUCLEOTIDE SEQUENCE [LARGE SCALE GENOMIC DNA]</scope>
    <source>
        <strain evidence="4 5">2631</strain>
    </source>
</reference>
<name>A0A409XQ10_PSICY</name>
<sequence length="283" mass="31555">MAGNGLDGTLGAALLGCLIACILYGVTSVQTFIYFQHTHKDGRWFRAAIFFLWLLDTIHVAFTAHGIYFYLVTNFGAYSILEAPTWSILAGVYVTNMSDIMVRSMWSTQTHLEGGSSRHNHLVIGRGFRFILITFERMNQVSYLLYTSFAAAAFADSLVAISLCTLLFNSRTGIKRTDSILKIMMAFSINTAPHSICAVACLVTYAIWPQRFIFMGLYFALSKLYVNSLLASLNARHSLQRRDHADPTDFEVGRTPIVFPTHTQGASSTTKETDTLQNTLSTR</sequence>
<evidence type="ECO:0000259" key="3">
    <source>
        <dbReference type="Pfam" id="PF20152"/>
    </source>
</evidence>
<proteinExistence type="predicted"/>
<feature type="transmembrane region" description="Helical" evidence="2">
    <location>
        <begin position="213"/>
        <end position="233"/>
    </location>
</feature>
<dbReference type="Proteomes" id="UP000283269">
    <property type="component" value="Unassembled WGS sequence"/>
</dbReference>
<comment type="caution">
    <text evidence="4">The sequence shown here is derived from an EMBL/GenBank/DDBJ whole genome shotgun (WGS) entry which is preliminary data.</text>
</comment>
<feature type="domain" description="DUF6534" evidence="3">
    <location>
        <begin position="152"/>
        <end position="238"/>
    </location>
</feature>
<protein>
    <recommendedName>
        <fullName evidence="3">DUF6534 domain-containing protein</fullName>
    </recommendedName>
</protein>
<feature type="transmembrane region" description="Helical" evidence="2">
    <location>
        <begin position="180"/>
        <end position="207"/>
    </location>
</feature>
<feature type="transmembrane region" description="Helical" evidence="2">
    <location>
        <begin position="47"/>
        <end position="71"/>
    </location>
</feature>
<dbReference type="EMBL" id="NHYD01000964">
    <property type="protein sequence ID" value="PPQ92810.1"/>
    <property type="molecule type" value="Genomic_DNA"/>
</dbReference>
<keyword evidence="2" id="KW-0812">Transmembrane</keyword>